<protein>
    <recommendedName>
        <fullName evidence="4">Kelch repeat-containing protein</fullName>
    </recommendedName>
</protein>
<accession>A0A9W9YLD8</accession>
<organism evidence="2 3">
    <name type="scientific">Desmophyllum pertusum</name>
    <dbReference type="NCBI Taxonomy" id="174260"/>
    <lineage>
        <taxon>Eukaryota</taxon>
        <taxon>Metazoa</taxon>
        <taxon>Cnidaria</taxon>
        <taxon>Anthozoa</taxon>
        <taxon>Hexacorallia</taxon>
        <taxon>Scleractinia</taxon>
        <taxon>Caryophylliina</taxon>
        <taxon>Caryophylliidae</taxon>
        <taxon>Desmophyllum</taxon>
    </lineage>
</organism>
<dbReference type="EMBL" id="MU827321">
    <property type="protein sequence ID" value="KAJ7357425.1"/>
    <property type="molecule type" value="Genomic_DNA"/>
</dbReference>
<gene>
    <name evidence="2" type="ORF">OS493_024937</name>
</gene>
<evidence type="ECO:0000313" key="3">
    <source>
        <dbReference type="Proteomes" id="UP001163046"/>
    </source>
</evidence>
<proteinExistence type="predicted"/>
<dbReference type="AlphaFoldDB" id="A0A9W9YLD8"/>
<name>A0A9W9YLD8_9CNID</name>
<comment type="caution">
    <text evidence="2">The sequence shown here is derived from an EMBL/GenBank/DDBJ whole genome shotgun (WGS) entry which is preliminary data.</text>
</comment>
<reference evidence="2" key="1">
    <citation type="submission" date="2023-01" db="EMBL/GenBank/DDBJ databases">
        <title>Genome assembly of the deep-sea coral Lophelia pertusa.</title>
        <authorList>
            <person name="Herrera S."/>
            <person name="Cordes E."/>
        </authorList>
    </citation>
    <scope>NUCLEOTIDE SEQUENCE</scope>
    <source>
        <strain evidence="2">USNM1676648</strain>
        <tissue evidence="2">Polyp</tissue>
    </source>
</reference>
<evidence type="ECO:0000256" key="1">
    <source>
        <dbReference type="SAM" id="MobiDB-lite"/>
    </source>
</evidence>
<keyword evidence="3" id="KW-1185">Reference proteome</keyword>
<feature type="region of interest" description="Disordered" evidence="1">
    <location>
        <begin position="1"/>
        <end position="27"/>
    </location>
</feature>
<evidence type="ECO:0000313" key="2">
    <source>
        <dbReference type="EMBL" id="KAJ7357425.1"/>
    </source>
</evidence>
<evidence type="ECO:0008006" key="4">
    <source>
        <dbReference type="Google" id="ProtNLM"/>
    </source>
</evidence>
<feature type="compositionally biased region" description="Basic and acidic residues" evidence="1">
    <location>
        <begin position="18"/>
        <end position="27"/>
    </location>
</feature>
<dbReference type="OrthoDB" id="432528at2759"/>
<sequence length="190" mass="22227">MIIAGHYESKKQRHERTFKRGKDAKEMEDKKHHNLRIVSPMRLHLVEKDNVHLQKQRAFEGHFCLYEMLSRRHTWKFITQNDRGLKPVSAYFGGGWEESNVRDQHTTTLDGPQAYPGSRYGAASWLDSNTTVWIFGGKGYGIKKLTSARIPIMDELWSFDIKKRHWNYHPFDNESGNQAETTAVLRLRVV</sequence>
<dbReference type="Proteomes" id="UP001163046">
    <property type="component" value="Unassembled WGS sequence"/>
</dbReference>